<accession>A0A5F2BGH9</accession>
<feature type="domain" description="YbbD head" evidence="1">
    <location>
        <begin position="25"/>
        <end position="70"/>
    </location>
</feature>
<evidence type="ECO:0000313" key="2">
    <source>
        <dbReference type="EMBL" id="TGM04686.1"/>
    </source>
</evidence>
<proteinExistence type="predicted"/>
<dbReference type="EMBL" id="RQGN01000040">
    <property type="protein sequence ID" value="TGM04686.1"/>
    <property type="molecule type" value="Genomic_DNA"/>
</dbReference>
<name>A0A5F2BGH9_9LEPT</name>
<dbReference type="Proteomes" id="UP000298429">
    <property type="component" value="Unassembled WGS sequence"/>
</dbReference>
<dbReference type="AlphaFoldDB" id="A0A5F2BGH9"/>
<dbReference type="Pfam" id="PF26610">
    <property type="entry name" value="YbbD_head"/>
    <property type="match status" value="1"/>
</dbReference>
<sequence>MILQKIIFFLFLTLTFQCEYDSRLNNYKDYAEAINQKKSDRAWLPKILLLSANSISEKHDLDTNRVWVSYYAENNELRNLVKKETSDPDLKNSFIQNVDNFAKAASFNEKLFYFKFTDGIYAIDLNNNIVYFISNCL</sequence>
<evidence type="ECO:0000313" key="3">
    <source>
        <dbReference type="Proteomes" id="UP000298429"/>
    </source>
</evidence>
<protein>
    <recommendedName>
        <fullName evidence="1">YbbD head domain-containing protein</fullName>
    </recommendedName>
</protein>
<gene>
    <name evidence="2" type="ORF">EHQ76_07560</name>
</gene>
<dbReference type="InterPro" id="IPR058827">
    <property type="entry name" value="YbbD_head"/>
</dbReference>
<dbReference type="RefSeq" id="WP_135670453.1">
    <property type="nucleotide sequence ID" value="NZ_RQGN01000040.1"/>
</dbReference>
<organism evidence="2 3">
    <name type="scientific">Leptospira barantonii</name>
    <dbReference type="NCBI Taxonomy" id="2023184"/>
    <lineage>
        <taxon>Bacteria</taxon>
        <taxon>Pseudomonadati</taxon>
        <taxon>Spirochaetota</taxon>
        <taxon>Spirochaetia</taxon>
        <taxon>Leptospirales</taxon>
        <taxon>Leptospiraceae</taxon>
        <taxon>Leptospira</taxon>
    </lineage>
</organism>
<reference evidence="2 3" key="1">
    <citation type="journal article" date="2019" name="PLoS Negl. Trop. Dis.">
        <title>Revisiting the worldwide diversity of Leptospira species in the environment.</title>
        <authorList>
            <person name="Vincent A.T."/>
            <person name="Schiettekatte O."/>
            <person name="Bourhy P."/>
            <person name="Veyrier F.J."/>
            <person name="Picardeau M."/>
        </authorList>
    </citation>
    <scope>NUCLEOTIDE SEQUENCE [LARGE SCALE GENOMIC DNA]</scope>
    <source>
        <strain evidence="2 3">201702444</strain>
    </source>
</reference>
<dbReference type="OrthoDB" id="6049507at2"/>
<evidence type="ECO:0000259" key="1">
    <source>
        <dbReference type="Pfam" id="PF26610"/>
    </source>
</evidence>
<comment type="caution">
    <text evidence="2">The sequence shown here is derived from an EMBL/GenBank/DDBJ whole genome shotgun (WGS) entry which is preliminary data.</text>
</comment>